<accession>A0ABW5Z3Y5</accession>
<proteinExistence type="predicted"/>
<evidence type="ECO:0000313" key="1">
    <source>
        <dbReference type="EMBL" id="MFD2907181.1"/>
    </source>
</evidence>
<dbReference type="Proteomes" id="UP001597549">
    <property type="component" value="Unassembled WGS sequence"/>
</dbReference>
<gene>
    <name evidence="1" type="ORF">ACFSX9_00390</name>
</gene>
<protein>
    <submittedName>
        <fullName evidence="1">Uncharacterized protein</fullName>
    </submittedName>
</protein>
<evidence type="ECO:0000313" key="2">
    <source>
        <dbReference type="Proteomes" id="UP001597549"/>
    </source>
</evidence>
<name>A0ABW5Z3Y5_9FLAO</name>
<reference evidence="2" key="1">
    <citation type="journal article" date="2019" name="Int. J. Syst. Evol. Microbiol.">
        <title>The Global Catalogue of Microorganisms (GCM) 10K type strain sequencing project: providing services to taxonomists for standard genome sequencing and annotation.</title>
        <authorList>
            <consortium name="The Broad Institute Genomics Platform"/>
            <consortium name="The Broad Institute Genome Sequencing Center for Infectious Disease"/>
            <person name="Wu L."/>
            <person name="Ma J."/>
        </authorList>
    </citation>
    <scope>NUCLEOTIDE SEQUENCE [LARGE SCALE GENOMIC DNA]</scope>
    <source>
        <strain evidence="2">KCTC 52644</strain>
    </source>
</reference>
<keyword evidence="2" id="KW-1185">Reference proteome</keyword>
<comment type="caution">
    <text evidence="1">The sequence shown here is derived from an EMBL/GenBank/DDBJ whole genome shotgun (WGS) entry which is preliminary data.</text>
</comment>
<dbReference type="RefSeq" id="WP_379802985.1">
    <property type="nucleotide sequence ID" value="NZ_JBHUOL010000001.1"/>
</dbReference>
<organism evidence="1 2">
    <name type="scientific">Flavobacterium ardleyense</name>
    <dbReference type="NCBI Taxonomy" id="2038737"/>
    <lineage>
        <taxon>Bacteria</taxon>
        <taxon>Pseudomonadati</taxon>
        <taxon>Bacteroidota</taxon>
        <taxon>Flavobacteriia</taxon>
        <taxon>Flavobacteriales</taxon>
        <taxon>Flavobacteriaceae</taxon>
        <taxon>Flavobacterium</taxon>
    </lineage>
</organism>
<dbReference type="EMBL" id="JBHUOL010000001">
    <property type="protein sequence ID" value="MFD2907181.1"/>
    <property type="molecule type" value="Genomic_DNA"/>
</dbReference>
<sequence length="56" mass="6488">MNRALTAGNVIFSNPGMEDSKTLAHEYGHYLDYKNHSNYSASDYIKKLNYQVFLEQ</sequence>